<comment type="caution">
    <text evidence="1">The sequence shown here is derived from an EMBL/GenBank/DDBJ whole genome shotgun (WGS) entry which is preliminary data.</text>
</comment>
<dbReference type="Proteomes" id="UP001164250">
    <property type="component" value="Chromosome 5"/>
</dbReference>
<sequence length="402" mass="44848">MSESKSEQRQWENAAAGAIAGFATVAAMHPLDVVRTRFQVNDGRVSNLPSYKNTAHAILTIARLEFELKVVGVGAISKCTSNSYSKHSGLRGLYAGFSPAVLGSTLSWGLYFFFYGRAKQRYSKNGEEKLSPGLHLASAAEAGALVCLCTNPVWLVKTRLQLQTPLHQTRPYSGLYVIQFSFMCYQFPDALRTIMTEEGWTALYKGIVPGLFLVSHGAVQFTAYEELRKAIVDYKTKKGNKILIVLIIYCLCVTARLGCRVSDAVDQLIFSTILGQNSVDYAILGGSSKVAAILLTYPFQVGILIPHGLFELVCRYCQLIRLSLSLLMTIFFIHLQQRPSSDGIPRYMDSWHVVKETFRFEGFRGFYKGITPNLLKNVPASSITFIVYENVLNFLRMGRKHS</sequence>
<accession>A0ACC1BEL4</accession>
<dbReference type="EMBL" id="CM047901">
    <property type="protein sequence ID" value="KAJ0097375.1"/>
    <property type="molecule type" value="Genomic_DNA"/>
</dbReference>
<gene>
    <name evidence="1" type="ORF">Patl1_29013</name>
</gene>
<reference evidence="2" key="1">
    <citation type="journal article" date="2023" name="G3 (Bethesda)">
        <title>Genome assembly and association tests identify interacting loci associated with vigor, precocity, and sex in interspecific pistachio rootstocks.</title>
        <authorList>
            <person name="Palmer W."/>
            <person name="Jacygrad E."/>
            <person name="Sagayaradj S."/>
            <person name="Cavanaugh K."/>
            <person name="Han R."/>
            <person name="Bertier L."/>
            <person name="Beede B."/>
            <person name="Kafkas S."/>
            <person name="Golino D."/>
            <person name="Preece J."/>
            <person name="Michelmore R."/>
        </authorList>
    </citation>
    <scope>NUCLEOTIDE SEQUENCE [LARGE SCALE GENOMIC DNA]</scope>
</reference>
<evidence type="ECO:0000313" key="2">
    <source>
        <dbReference type="Proteomes" id="UP001164250"/>
    </source>
</evidence>
<name>A0ACC1BEL4_9ROSI</name>
<evidence type="ECO:0000313" key="1">
    <source>
        <dbReference type="EMBL" id="KAJ0097375.1"/>
    </source>
</evidence>
<protein>
    <submittedName>
        <fullName evidence="1">Uncharacterized protein</fullName>
    </submittedName>
</protein>
<organism evidence="1 2">
    <name type="scientific">Pistacia atlantica</name>
    <dbReference type="NCBI Taxonomy" id="434234"/>
    <lineage>
        <taxon>Eukaryota</taxon>
        <taxon>Viridiplantae</taxon>
        <taxon>Streptophyta</taxon>
        <taxon>Embryophyta</taxon>
        <taxon>Tracheophyta</taxon>
        <taxon>Spermatophyta</taxon>
        <taxon>Magnoliopsida</taxon>
        <taxon>eudicotyledons</taxon>
        <taxon>Gunneridae</taxon>
        <taxon>Pentapetalae</taxon>
        <taxon>rosids</taxon>
        <taxon>malvids</taxon>
        <taxon>Sapindales</taxon>
        <taxon>Anacardiaceae</taxon>
        <taxon>Pistacia</taxon>
    </lineage>
</organism>
<keyword evidence="2" id="KW-1185">Reference proteome</keyword>
<proteinExistence type="predicted"/>